<accession>A0A443PZV6</accession>
<sequence>MRKWLLLEKLLRHWAKRIGILVRIHAAENGVGWTLHP</sequence>
<proteinExistence type="predicted"/>
<name>A0A443PZV6_9MAGN</name>
<dbReference type="EMBL" id="QPKB01000012">
    <property type="protein sequence ID" value="RWR96289.1"/>
    <property type="molecule type" value="Genomic_DNA"/>
</dbReference>
<organism evidence="1 2">
    <name type="scientific">Cinnamomum micranthum f. kanehirae</name>
    <dbReference type="NCBI Taxonomy" id="337451"/>
    <lineage>
        <taxon>Eukaryota</taxon>
        <taxon>Viridiplantae</taxon>
        <taxon>Streptophyta</taxon>
        <taxon>Embryophyta</taxon>
        <taxon>Tracheophyta</taxon>
        <taxon>Spermatophyta</taxon>
        <taxon>Magnoliopsida</taxon>
        <taxon>Magnoliidae</taxon>
        <taxon>Laurales</taxon>
        <taxon>Lauraceae</taxon>
        <taxon>Cinnamomum</taxon>
    </lineage>
</organism>
<dbReference type="Proteomes" id="UP000283530">
    <property type="component" value="Unassembled WGS sequence"/>
</dbReference>
<comment type="caution">
    <text evidence="1">The sequence shown here is derived from an EMBL/GenBank/DDBJ whole genome shotgun (WGS) entry which is preliminary data.</text>
</comment>
<gene>
    <name evidence="1" type="ORF">CKAN_02567000</name>
</gene>
<keyword evidence="2" id="KW-1185">Reference proteome</keyword>
<evidence type="ECO:0000313" key="1">
    <source>
        <dbReference type="EMBL" id="RWR96289.1"/>
    </source>
</evidence>
<protein>
    <submittedName>
        <fullName evidence="1">Uncharacterized protein</fullName>
    </submittedName>
</protein>
<dbReference type="AlphaFoldDB" id="A0A443PZV6"/>
<evidence type="ECO:0000313" key="2">
    <source>
        <dbReference type="Proteomes" id="UP000283530"/>
    </source>
</evidence>
<reference evidence="1 2" key="1">
    <citation type="journal article" date="2019" name="Nat. Plants">
        <title>Stout camphor tree genome fills gaps in understanding of flowering plant genome evolution.</title>
        <authorList>
            <person name="Chaw S.M."/>
            <person name="Liu Y.C."/>
            <person name="Wu Y.W."/>
            <person name="Wang H.Y."/>
            <person name="Lin C.I."/>
            <person name="Wu C.S."/>
            <person name="Ke H.M."/>
            <person name="Chang L.Y."/>
            <person name="Hsu C.Y."/>
            <person name="Yang H.T."/>
            <person name="Sudianto E."/>
            <person name="Hsu M.H."/>
            <person name="Wu K.P."/>
            <person name="Wang L.N."/>
            <person name="Leebens-Mack J.H."/>
            <person name="Tsai I.J."/>
        </authorList>
    </citation>
    <scope>NUCLEOTIDE SEQUENCE [LARGE SCALE GENOMIC DNA]</scope>
    <source>
        <strain evidence="2">cv. Chaw 1501</strain>
        <tissue evidence="1">Young leaves</tissue>
    </source>
</reference>